<organism evidence="5">
    <name type="scientific">Solibacter usitatus (strain Ellin6076)</name>
    <dbReference type="NCBI Taxonomy" id="234267"/>
    <lineage>
        <taxon>Bacteria</taxon>
        <taxon>Pseudomonadati</taxon>
        <taxon>Acidobacteriota</taxon>
        <taxon>Terriglobia</taxon>
        <taxon>Bryobacterales</taxon>
        <taxon>Solibacteraceae</taxon>
        <taxon>Candidatus Solibacter</taxon>
    </lineage>
</organism>
<evidence type="ECO:0000313" key="5">
    <source>
        <dbReference type="EMBL" id="ABJ87170.1"/>
    </source>
</evidence>
<keyword evidence="2" id="KW-0238">DNA-binding</keyword>
<evidence type="ECO:0000256" key="1">
    <source>
        <dbReference type="ARBA" id="ARBA00023015"/>
    </source>
</evidence>
<reference evidence="5" key="1">
    <citation type="submission" date="2006-10" db="EMBL/GenBank/DDBJ databases">
        <title>Complete sequence of Solibacter usitatus Ellin6076.</title>
        <authorList>
            <consortium name="US DOE Joint Genome Institute"/>
            <person name="Copeland A."/>
            <person name="Lucas S."/>
            <person name="Lapidus A."/>
            <person name="Barry K."/>
            <person name="Detter J.C."/>
            <person name="Glavina del Rio T."/>
            <person name="Hammon N."/>
            <person name="Israni S."/>
            <person name="Dalin E."/>
            <person name="Tice H."/>
            <person name="Pitluck S."/>
            <person name="Thompson L.S."/>
            <person name="Brettin T."/>
            <person name="Bruce D."/>
            <person name="Han C."/>
            <person name="Tapia R."/>
            <person name="Gilna P."/>
            <person name="Schmutz J."/>
            <person name="Larimer F."/>
            <person name="Land M."/>
            <person name="Hauser L."/>
            <person name="Kyrpides N."/>
            <person name="Mikhailova N."/>
            <person name="Janssen P.H."/>
            <person name="Kuske C.R."/>
            <person name="Richardson P."/>
        </authorList>
    </citation>
    <scope>NUCLEOTIDE SEQUENCE</scope>
    <source>
        <strain evidence="5">Ellin6076</strain>
    </source>
</reference>
<dbReference type="GO" id="GO:0043565">
    <property type="term" value="F:sequence-specific DNA binding"/>
    <property type="evidence" value="ECO:0007669"/>
    <property type="project" value="InterPro"/>
</dbReference>
<dbReference type="PANTHER" id="PTHR43280">
    <property type="entry name" value="ARAC-FAMILY TRANSCRIPTIONAL REGULATOR"/>
    <property type="match status" value="1"/>
</dbReference>
<dbReference type="STRING" id="234267.Acid_6244"/>
<accession>Q01T50</accession>
<dbReference type="InterPro" id="IPR018062">
    <property type="entry name" value="HTH_AraC-typ_CS"/>
</dbReference>
<dbReference type="FunCoup" id="Q01T50">
    <property type="interactions" value="99"/>
</dbReference>
<protein>
    <submittedName>
        <fullName evidence="5">Transcriptional regulator, AraC family</fullName>
    </submittedName>
</protein>
<keyword evidence="1" id="KW-0805">Transcription regulation</keyword>
<dbReference type="EMBL" id="CP000473">
    <property type="protein sequence ID" value="ABJ87170.1"/>
    <property type="molecule type" value="Genomic_DNA"/>
</dbReference>
<dbReference type="Gene3D" id="1.10.10.60">
    <property type="entry name" value="Homeodomain-like"/>
    <property type="match status" value="2"/>
</dbReference>
<dbReference type="GO" id="GO:0003700">
    <property type="term" value="F:DNA-binding transcription factor activity"/>
    <property type="evidence" value="ECO:0007669"/>
    <property type="project" value="InterPro"/>
</dbReference>
<dbReference type="PANTHER" id="PTHR43280:SF28">
    <property type="entry name" value="HTH-TYPE TRANSCRIPTIONAL ACTIVATOR RHAS"/>
    <property type="match status" value="1"/>
</dbReference>
<feature type="domain" description="HTH araC/xylS-type" evidence="4">
    <location>
        <begin position="1"/>
        <end position="93"/>
    </location>
</feature>
<evidence type="ECO:0000259" key="4">
    <source>
        <dbReference type="PROSITE" id="PS01124"/>
    </source>
</evidence>
<gene>
    <name evidence="5" type="ordered locus">Acid_6244</name>
</gene>
<sequence length="122" mass="13648">MRDWEDEPLSVSAVARASGLSSFHFIRLFKAMFGETPNQYRSRAQIEKAKHLLILTDLSITDVCMSVGLSSVGSFSTLFLRRVGMPPSEFQRRYRSASLAERQLPERLIPGCLSLMAGIPGR</sequence>
<dbReference type="AlphaFoldDB" id="Q01T50"/>
<dbReference type="InParanoid" id="Q01T50"/>
<dbReference type="Pfam" id="PF12833">
    <property type="entry name" value="HTH_18"/>
    <property type="match status" value="1"/>
</dbReference>
<name>Q01T50_SOLUE</name>
<keyword evidence="3" id="KW-0804">Transcription</keyword>
<dbReference type="SMART" id="SM00342">
    <property type="entry name" value="HTH_ARAC"/>
    <property type="match status" value="1"/>
</dbReference>
<dbReference type="PROSITE" id="PS01124">
    <property type="entry name" value="HTH_ARAC_FAMILY_2"/>
    <property type="match status" value="1"/>
</dbReference>
<dbReference type="SUPFAM" id="SSF46689">
    <property type="entry name" value="Homeodomain-like"/>
    <property type="match status" value="2"/>
</dbReference>
<dbReference type="PROSITE" id="PS00041">
    <property type="entry name" value="HTH_ARAC_FAMILY_1"/>
    <property type="match status" value="1"/>
</dbReference>
<dbReference type="InterPro" id="IPR018060">
    <property type="entry name" value="HTH_AraC"/>
</dbReference>
<evidence type="ECO:0000256" key="2">
    <source>
        <dbReference type="ARBA" id="ARBA00023125"/>
    </source>
</evidence>
<evidence type="ECO:0000256" key="3">
    <source>
        <dbReference type="ARBA" id="ARBA00023163"/>
    </source>
</evidence>
<dbReference type="KEGG" id="sus:Acid_6244"/>
<dbReference type="InterPro" id="IPR009057">
    <property type="entry name" value="Homeodomain-like_sf"/>
</dbReference>
<dbReference type="eggNOG" id="COG2207">
    <property type="taxonomic scope" value="Bacteria"/>
</dbReference>
<dbReference type="HOGENOM" id="CLU_000445_81_13_0"/>
<proteinExistence type="predicted"/>